<dbReference type="Pfam" id="PF02875">
    <property type="entry name" value="Mur_ligase_C"/>
    <property type="match status" value="1"/>
</dbReference>
<evidence type="ECO:0000256" key="10">
    <source>
        <dbReference type="ARBA" id="ARBA00022984"/>
    </source>
</evidence>
<comment type="subcellular location">
    <subcellularLocation>
        <location evidence="1 14">Cytoplasm</location>
    </subcellularLocation>
</comment>
<name>A0A0P6Y0C1_9CHLR</name>
<keyword evidence="5 14" id="KW-0436">Ligase</keyword>
<sequence>MHTHIVGIGGSGMSSIATILVERGDQVSGCDRAANAATKRLADQGVAIAIGHDASHIDAIDRLLVTSALPLDHVEIVAAQQAAIPVLTRHDLWREWSAERPTLAVTGTHGKTTTTAMLAVMFKHSGYSPGFLIGAEVPALGASAAWGEGPLVLEADEYARTFLAVDPAIGIITNLDWDHVDIYPSQAEYDAAFLEFASKPSLQALVLCGDDAGTQRVLADLPAIRCGLAEHNAWRATAVQATPDGMLFELISPVAEPIAVQLAVAGLHNVQNALLALAAAHAYGVDLVAAVAAIAHYQGAARRFEPKGKVGNVRVFDDYAHHPAEIRATLAAARARFPEQRIVAYFQPHTFSRLEAFLAEFQTAFVQADVVRIGAVYGARETGNGDPTAQIVAGMQHPNALAVGDLNQAFEQLLHDVQAGDVVLTLGAGDGVSVGERLVAALR</sequence>
<keyword evidence="9 14" id="KW-0133">Cell shape</keyword>
<evidence type="ECO:0000256" key="13">
    <source>
        <dbReference type="ARBA" id="ARBA00047833"/>
    </source>
</evidence>
<comment type="catalytic activity">
    <reaction evidence="13 14">
        <text>UDP-N-acetyl-alpha-D-muramate + L-alanine + ATP = UDP-N-acetyl-alpha-D-muramoyl-L-alanine + ADP + phosphate + H(+)</text>
        <dbReference type="Rhea" id="RHEA:23372"/>
        <dbReference type="ChEBI" id="CHEBI:15378"/>
        <dbReference type="ChEBI" id="CHEBI:30616"/>
        <dbReference type="ChEBI" id="CHEBI:43474"/>
        <dbReference type="ChEBI" id="CHEBI:57972"/>
        <dbReference type="ChEBI" id="CHEBI:70757"/>
        <dbReference type="ChEBI" id="CHEBI:83898"/>
        <dbReference type="ChEBI" id="CHEBI:456216"/>
        <dbReference type="EC" id="6.3.2.8"/>
    </reaction>
</comment>
<dbReference type="EMBL" id="LGKP01000022">
    <property type="protein sequence ID" value="KPL85864.1"/>
    <property type="molecule type" value="Genomic_DNA"/>
</dbReference>
<dbReference type="Pfam" id="PF01225">
    <property type="entry name" value="Mur_ligase"/>
    <property type="match status" value="1"/>
</dbReference>
<dbReference type="GO" id="GO:0008360">
    <property type="term" value="P:regulation of cell shape"/>
    <property type="evidence" value="ECO:0007669"/>
    <property type="project" value="UniProtKB-KW"/>
</dbReference>
<dbReference type="InterPro" id="IPR050061">
    <property type="entry name" value="MurCDEF_pg_biosynth"/>
</dbReference>
<dbReference type="InterPro" id="IPR036565">
    <property type="entry name" value="Mur-like_cat_sf"/>
</dbReference>
<dbReference type="NCBIfam" id="TIGR01082">
    <property type="entry name" value="murC"/>
    <property type="match status" value="1"/>
</dbReference>
<comment type="caution">
    <text evidence="18">The sequence shown here is derived from an EMBL/GenBank/DDBJ whole genome shotgun (WGS) entry which is preliminary data.</text>
</comment>
<evidence type="ECO:0000256" key="2">
    <source>
        <dbReference type="ARBA" id="ARBA00004752"/>
    </source>
</evidence>
<evidence type="ECO:0000313" key="18">
    <source>
        <dbReference type="EMBL" id="KPL85864.1"/>
    </source>
</evidence>
<evidence type="ECO:0000256" key="5">
    <source>
        <dbReference type="ARBA" id="ARBA00022598"/>
    </source>
</evidence>
<comment type="similarity">
    <text evidence="14">Belongs to the MurCDEF family.</text>
</comment>
<dbReference type="GO" id="GO:0009252">
    <property type="term" value="P:peptidoglycan biosynthetic process"/>
    <property type="evidence" value="ECO:0007669"/>
    <property type="project" value="UniProtKB-UniRule"/>
</dbReference>
<dbReference type="PATRIC" id="fig|70996.4.peg.3244"/>
<dbReference type="PANTHER" id="PTHR43445">
    <property type="entry name" value="UDP-N-ACETYLMURAMATE--L-ALANINE LIGASE-RELATED"/>
    <property type="match status" value="1"/>
</dbReference>
<dbReference type="Gene3D" id="3.90.190.20">
    <property type="entry name" value="Mur ligase, C-terminal domain"/>
    <property type="match status" value="1"/>
</dbReference>
<dbReference type="OrthoDB" id="9804126at2"/>
<keyword evidence="19" id="KW-1185">Reference proteome</keyword>
<dbReference type="UniPathway" id="UPA00219"/>
<dbReference type="GO" id="GO:0071555">
    <property type="term" value="P:cell wall organization"/>
    <property type="evidence" value="ECO:0007669"/>
    <property type="project" value="UniProtKB-KW"/>
</dbReference>
<accession>A0A0P6Y0C1</accession>
<dbReference type="SUPFAM" id="SSF51984">
    <property type="entry name" value="MurCD N-terminal domain"/>
    <property type="match status" value="1"/>
</dbReference>
<evidence type="ECO:0000256" key="1">
    <source>
        <dbReference type="ARBA" id="ARBA00004496"/>
    </source>
</evidence>
<dbReference type="InterPro" id="IPR036615">
    <property type="entry name" value="Mur_ligase_C_dom_sf"/>
</dbReference>
<keyword evidence="10 14" id="KW-0573">Peptidoglycan synthesis</keyword>
<gene>
    <name evidence="14" type="primary">murC</name>
    <name evidence="18" type="ORF">SE18_13125</name>
</gene>
<comment type="function">
    <text evidence="14">Cell wall formation.</text>
</comment>
<evidence type="ECO:0000259" key="16">
    <source>
        <dbReference type="Pfam" id="PF02875"/>
    </source>
</evidence>
<dbReference type="AlphaFoldDB" id="A0A0P6Y0C1"/>
<evidence type="ECO:0000256" key="6">
    <source>
        <dbReference type="ARBA" id="ARBA00022618"/>
    </source>
</evidence>
<evidence type="ECO:0000256" key="12">
    <source>
        <dbReference type="ARBA" id="ARBA00023316"/>
    </source>
</evidence>
<dbReference type="SUPFAM" id="SSF53244">
    <property type="entry name" value="MurD-like peptide ligases, peptide-binding domain"/>
    <property type="match status" value="1"/>
</dbReference>
<dbReference type="Gene3D" id="3.40.1190.10">
    <property type="entry name" value="Mur-like, catalytic domain"/>
    <property type="match status" value="1"/>
</dbReference>
<reference evidence="18 19" key="1">
    <citation type="submission" date="2015-07" db="EMBL/GenBank/DDBJ databases">
        <title>Whole genome sequence of Herpetosiphon geysericola DSM 7119.</title>
        <authorList>
            <person name="Hemp J."/>
            <person name="Ward L.M."/>
            <person name="Pace L.A."/>
            <person name="Fischer W.W."/>
        </authorList>
    </citation>
    <scope>NUCLEOTIDE SEQUENCE [LARGE SCALE GENOMIC DNA]</scope>
    <source>
        <strain evidence="18 19">DSM 7119</strain>
    </source>
</reference>
<protein>
    <recommendedName>
        <fullName evidence="3 14">UDP-N-acetylmuramate--L-alanine ligase</fullName>
        <ecNumber evidence="3 14">6.3.2.8</ecNumber>
    </recommendedName>
    <alternativeName>
        <fullName evidence="14">UDP-N-acetylmuramoyl-L-alanine synthetase</fullName>
    </alternativeName>
</protein>
<dbReference type="InterPro" id="IPR004101">
    <property type="entry name" value="Mur_ligase_C"/>
</dbReference>
<keyword evidence="11 14" id="KW-0131">Cell cycle</keyword>
<proteinExistence type="inferred from homology"/>
<dbReference type="Proteomes" id="UP000050277">
    <property type="component" value="Unassembled WGS sequence"/>
</dbReference>
<keyword evidence="7 14" id="KW-0547">Nucleotide-binding</keyword>
<keyword evidence="12 14" id="KW-0961">Cell wall biogenesis/degradation</keyword>
<keyword evidence="4 14" id="KW-0963">Cytoplasm</keyword>
<dbReference type="PANTHER" id="PTHR43445:SF3">
    <property type="entry name" value="UDP-N-ACETYLMURAMATE--L-ALANINE LIGASE"/>
    <property type="match status" value="1"/>
</dbReference>
<evidence type="ECO:0000256" key="4">
    <source>
        <dbReference type="ARBA" id="ARBA00022490"/>
    </source>
</evidence>
<dbReference type="SUPFAM" id="SSF53623">
    <property type="entry name" value="MurD-like peptide ligases, catalytic domain"/>
    <property type="match status" value="1"/>
</dbReference>
<evidence type="ECO:0000256" key="11">
    <source>
        <dbReference type="ARBA" id="ARBA00023306"/>
    </source>
</evidence>
<evidence type="ECO:0000313" key="19">
    <source>
        <dbReference type="Proteomes" id="UP000050277"/>
    </source>
</evidence>
<organism evidence="18 19">
    <name type="scientific">Herpetosiphon geysericola</name>
    <dbReference type="NCBI Taxonomy" id="70996"/>
    <lineage>
        <taxon>Bacteria</taxon>
        <taxon>Bacillati</taxon>
        <taxon>Chloroflexota</taxon>
        <taxon>Chloroflexia</taxon>
        <taxon>Herpetosiphonales</taxon>
        <taxon>Herpetosiphonaceae</taxon>
        <taxon>Herpetosiphon</taxon>
    </lineage>
</organism>
<evidence type="ECO:0000256" key="7">
    <source>
        <dbReference type="ARBA" id="ARBA00022741"/>
    </source>
</evidence>
<dbReference type="Gene3D" id="3.40.50.720">
    <property type="entry name" value="NAD(P)-binding Rossmann-like Domain"/>
    <property type="match status" value="1"/>
</dbReference>
<dbReference type="InterPro" id="IPR013221">
    <property type="entry name" value="Mur_ligase_cen"/>
</dbReference>
<dbReference type="InterPro" id="IPR005758">
    <property type="entry name" value="UDP-N-AcMur_Ala_ligase_MurC"/>
</dbReference>
<dbReference type="EC" id="6.3.2.8" evidence="3 14"/>
<evidence type="ECO:0000256" key="14">
    <source>
        <dbReference type="HAMAP-Rule" id="MF_00046"/>
    </source>
</evidence>
<dbReference type="GO" id="GO:0005524">
    <property type="term" value="F:ATP binding"/>
    <property type="evidence" value="ECO:0007669"/>
    <property type="project" value="UniProtKB-UniRule"/>
</dbReference>
<comment type="pathway">
    <text evidence="2 14">Cell wall biogenesis; peptidoglycan biosynthesis.</text>
</comment>
<dbReference type="GO" id="GO:0051301">
    <property type="term" value="P:cell division"/>
    <property type="evidence" value="ECO:0007669"/>
    <property type="project" value="UniProtKB-KW"/>
</dbReference>
<evidence type="ECO:0000256" key="8">
    <source>
        <dbReference type="ARBA" id="ARBA00022840"/>
    </source>
</evidence>
<dbReference type="RefSeq" id="WP_054534916.1">
    <property type="nucleotide sequence ID" value="NZ_LGKP01000022.1"/>
</dbReference>
<feature type="domain" description="Mur ligase C-terminal" evidence="16">
    <location>
        <begin position="302"/>
        <end position="429"/>
    </location>
</feature>
<evidence type="ECO:0000259" key="15">
    <source>
        <dbReference type="Pfam" id="PF01225"/>
    </source>
</evidence>
<evidence type="ECO:0000259" key="17">
    <source>
        <dbReference type="Pfam" id="PF08245"/>
    </source>
</evidence>
<dbReference type="Pfam" id="PF08245">
    <property type="entry name" value="Mur_ligase_M"/>
    <property type="match status" value="1"/>
</dbReference>
<dbReference type="InterPro" id="IPR000713">
    <property type="entry name" value="Mur_ligase_N"/>
</dbReference>
<dbReference type="GO" id="GO:0005737">
    <property type="term" value="C:cytoplasm"/>
    <property type="evidence" value="ECO:0007669"/>
    <property type="project" value="UniProtKB-SubCell"/>
</dbReference>
<evidence type="ECO:0000256" key="3">
    <source>
        <dbReference type="ARBA" id="ARBA00012211"/>
    </source>
</evidence>
<dbReference type="HAMAP" id="MF_00046">
    <property type="entry name" value="MurC"/>
    <property type="match status" value="1"/>
</dbReference>
<evidence type="ECO:0000256" key="9">
    <source>
        <dbReference type="ARBA" id="ARBA00022960"/>
    </source>
</evidence>
<feature type="domain" description="Mur ligase N-terminal catalytic" evidence="15">
    <location>
        <begin position="2"/>
        <end position="96"/>
    </location>
</feature>
<keyword evidence="8 14" id="KW-0067">ATP-binding</keyword>
<feature type="binding site" evidence="14">
    <location>
        <begin position="107"/>
        <end position="113"/>
    </location>
    <ligand>
        <name>ATP</name>
        <dbReference type="ChEBI" id="CHEBI:30616"/>
    </ligand>
</feature>
<feature type="domain" description="Mur ligase central" evidence="17">
    <location>
        <begin position="105"/>
        <end position="280"/>
    </location>
</feature>
<keyword evidence="6 14" id="KW-0132">Cell division</keyword>
<dbReference type="STRING" id="70996.SE18_13125"/>
<dbReference type="GO" id="GO:0008763">
    <property type="term" value="F:UDP-N-acetylmuramate-L-alanine ligase activity"/>
    <property type="evidence" value="ECO:0007669"/>
    <property type="project" value="UniProtKB-UniRule"/>
</dbReference>